<evidence type="ECO:0000259" key="2">
    <source>
        <dbReference type="Pfam" id="PF01337"/>
    </source>
</evidence>
<dbReference type="RefSeq" id="WP_261958412.1">
    <property type="nucleotide sequence ID" value="NZ_AP026074.1"/>
</dbReference>
<keyword evidence="3" id="KW-0614">Plasmid</keyword>
<keyword evidence="4" id="KW-1185">Reference proteome</keyword>
<sequence length="264" mass="29321">MHVRNYALTSEEDENDFWGCAQEARGLFSPLEEEGWRQVEWVGSAPEGGLLASLDHIGGRRAVAGNAYLDVLDAEGVSMGSYFVNDVTVLAVRPSPLGTDLVDVTVRMWCDQAMPGSGEVWELIRAGRLTRTGRWQERDAAGRRAWLSVALWSHRYQRRGRPDAPAGTVFTLDGRHIVDEDSFYCALGEAVNGPGGYFGWNLDAVDDCLRGRWGATSPFTLEWQHSSVARTRLVNHPAVQDDTPSLFALLLEIFEERGVEVLLK</sequence>
<dbReference type="InterPro" id="IPR035905">
    <property type="entry name" value="Barstar-like_sf"/>
</dbReference>
<feature type="domain" description="Barstar (barnase inhibitor)" evidence="2">
    <location>
        <begin position="169"/>
        <end position="235"/>
    </location>
</feature>
<proteinExistence type="inferred from homology"/>
<evidence type="ECO:0000313" key="4">
    <source>
        <dbReference type="Proteomes" id="UP001059597"/>
    </source>
</evidence>
<geneLocation type="plasmid" evidence="3 4">
    <name>SNP1</name>
</geneLocation>
<dbReference type="Gene3D" id="3.30.370.10">
    <property type="entry name" value="Barstar-like"/>
    <property type="match status" value="1"/>
</dbReference>
<protein>
    <recommendedName>
        <fullName evidence="2">Barstar (barnase inhibitor) domain-containing protein</fullName>
    </recommendedName>
</protein>
<reference evidence="3" key="1">
    <citation type="submission" date="2022-06" db="EMBL/GenBank/DDBJ databases">
        <title>Complete genome sequence of Streptomyces nigrescens HEK616.</title>
        <authorList>
            <person name="Asamizu S."/>
            <person name="Onaka H."/>
        </authorList>
    </citation>
    <scope>NUCLEOTIDE SEQUENCE</scope>
    <source>
        <strain evidence="3">HEK616</strain>
        <plasmid evidence="3">SNP1</plasmid>
    </source>
</reference>
<comment type="similarity">
    <text evidence="1">Belongs to the barstar family.</text>
</comment>
<evidence type="ECO:0000256" key="1">
    <source>
        <dbReference type="ARBA" id="ARBA00006845"/>
    </source>
</evidence>
<dbReference type="InterPro" id="IPR000468">
    <property type="entry name" value="Barstar"/>
</dbReference>
<gene>
    <name evidence="3" type="ORF">HEK616_76560</name>
</gene>
<dbReference type="EMBL" id="AP026074">
    <property type="protein sequence ID" value="BDM74169.1"/>
    <property type="molecule type" value="Genomic_DNA"/>
</dbReference>
<accession>A0ABM8A6A3</accession>
<organism evidence="3 4">
    <name type="scientific">Streptomyces nigrescens</name>
    <dbReference type="NCBI Taxonomy" id="1920"/>
    <lineage>
        <taxon>Bacteria</taxon>
        <taxon>Bacillati</taxon>
        <taxon>Actinomycetota</taxon>
        <taxon>Actinomycetes</taxon>
        <taxon>Kitasatosporales</taxon>
        <taxon>Streptomycetaceae</taxon>
        <taxon>Streptomyces</taxon>
    </lineage>
</organism>
<dbReference type="Pfam" id="PF01337">
    <property type="entry name" value="Barstar"/>
    <property type="match status" value="1"/>
</dbReference>
<evidence type="ECO:0000313" key="3">
    <source>
        <dbReference type="EMBL" id="BDM74169.1"/>
    </source>
</evidence>
<dbReference type="Proteomes" id="UP001059597">
    <property type="component" value="Plasmid SNP1"/>
</dbReference>
<name>A0ABM8A6A3_STRNI</name>
<dbReference type="SUPFAM" id="SSF52038">
    <property type="entry name" value="Barstar-related"/>
    <property type="match status" value="1"/>
</dbReference>